<reference evidence="3" key="1">
    <citation type="submission" date="2025-08" db="UniProtKB">
        <authorList>
            <consortium name="Ensembl"/>
        </authorList>
    </citation>
    <scope>IDENTIFICATION</scope>
</reference>
<evidence type="ECO:0000313" key="4">
    <source>
        <dbReference type="Proteomes" id="UP000261600"/>
    </source>
</evidence>
<protein>
    <recommendedName>
        <fullName evidence="5">Glycoprotein</fullName>
    </recommendedName>
</protein>
<dbReference type="Proteomes" id="UP000261600">
    <property type="component" value="Unplaced"/>
</dbReference>
<accession>A0A3Q3JNT6</accession>
<reference evidence="3" key="2">
    <citation type="submission" date="2025-09" db="UniProtKB">
        <authorList>
            <consortium name="Ensembl"/>
        </authorList>
    </citation>
    <scope>IDENTIFICATION</scope>
</reference>
<keyword evidence="2" id="KW-0732">Signal</keyword>
<evidence type="ECO:0000256" key="2">
    <source>
        <dbReference type="SAM" id="SignalP"/>
    </source>
</evidence>
<dbReference type="Ensembl" id="ENSMALT00000022334.1">
    <property type="protein sequence ID" value="ENSMALP00000021913.1"/>
    <property type="gene ID" value="ENSMALG00000015300.1"/>
</dbReference>
<feature type="chain" id="PRO_5018526551" description="Glycoprotein" evidence="2">
    <location>
        <begin position="18"/>
        <end position="415"/>
    </location>
</feature>
<name>A0A3Q3JNT6_MONAL</name>
<keyword evidence="1" id="KW-1133">Transmembrane helix</keyword>
<organism evidence="3 4">
    <name type="scientific">Monopterus albus</name>
    <name type="common">Swamp eel</name>
    <dbReference type="NCBI Taxonomy" id="43700"/>
    <lineage>
        <taxon>Eukaryota</taxon>
        <taxon>Metazoa</taxon>
        <taxon>Chordata</taxon>
        <taxon>Craniata</taxon>
        <taxon>Vertebrata</taxon>
        <taxon>Euteleostomi</taxon>
        <taxon>Actinopterygii</taxon>
        <taxon>Neopterygii</taxon>
        <taxon>Teleostei</taxon>
        <taxon>Neoteleostei</taxon>
        <taxon>Acanthomorphata</taxon>
        <taxon>Anabantaria</taxon>
        <taxon>Synbranchiformes</taxon>
        <taxon>Synbranchidae</taxon>
        <taxon>Monopterus</taxon>
    </lineage>
</organism>
<feature type="signal peptide" evidence="2">
    <location>
        <begin position="1"/>
        <end position="17"/>
    </location>
</feature>
<evidence type="ECO:0008006" key="5">
    <source>
        <dbReference type="Google" id="ProtNLM"/>
    </source>
</evidence>
<keyword evidence="1" id="KW-0472">Membrane</keyword>
<keyword evidence="1" id="KW-0812">Transmembrane</keyword>
<evidence type="ECO:0000256" key="1">
    <source>
        <dbReference type="SAM" id="Phobius"/>
    </source>
</evidence>
<sequence length="415" mass="46880">LACHIIWMLCIYRVCVPRFEGVEYFAKLFRKLYGREGNTIVAKVDLCNLMQCDGDPKQYIREDKYICAQAEDRDLYRHEGRGSILHCPTWNFVVANTRLLDWGYYPTSPQTNHLTIVKGYSDPQDCTSNSCNPLLISQKDAKISDSGLHPIDVDVRGSDPIGAFHIKVTKAVSYLENLTIQDVMALETEYADKNEWLEWMTFITRQSNVINSHSTGVFFSPTTEQCKSLSLLYPPVNKGDVPPSVNIYPGNYTCFVRYRAGIRWLCGDGKPTGEARGSFDSRVCLDAIGVPRVPDEFKARSQIAAGFEFFFPEMQLEYVKMFGTFCCTFIPNNTSLDGSITKALEGLTFGKLIASGLISLSVTAALLVVCGCCGIPCLRGLMYRPIDTAQTRTMYQQVRNEDREEEDYEEQDDWV</sequence>
<evidence type="ECO:0000313" key="3">
    <source>
        <dbReference type="Ensembl" id="ENSMALP00000021913.1"/>
    </source>
</evidence>
<keyword evidence="4" id="KW-1185">Reference proteome</keyword>
<feature type="transmembrane region" description="Helical" evidence="1">
    <location>
        <begin position="352"/>
        <end position="378"/>
    </location>
</feature>
<proteinExistence type="predicted"/>
<dbReference type="AlphaFoldDB" id="A0A3Q3JNT6"/>
<dbReference type="STRING" id="43700.ENSMALP00000021913"/>